<dbReference type="EMBL" id="QLNP01000105">
    <property type="protein sequence ID" value="RAM35357.1"/>
    <property type="molecule type" value="Genomic_DNA"/>
</dbReference>
<comment type="caution">
    <text evidence="1">The sequence shown here is derived from an EMBL/GenBank/DDBJ whole genome shotgun (WGS) entry which is preliminary data.</text>
</comment>
<dbReference type="AlphaFoldDB" id="A0A328H9W2"/>
<proteinExistence type="predicted"/>
<dbReference type="Pfam" id="PF20060">
    <property type="entry name" value="DUF6459"/>
    <property type="match status" value="1"/>
</dbReference>
<reference evidence="1 2" key="1">
    <citation type="submission" date="2018-04" db="EMBL/GenBank/DDBJ databases">
        <title>Bacteria isolated from cave deposits of Manipur.</title>
        <authorList>
            <person name="Sahoo D."/>
            <person name="Sarangthem I."/>
            <person name="Nandeibam J."/>
        </authorList>
    </citation>
    <scope>NUCLEOTIDE SEQUENCE [LARGE SCALE GENOMIC DNA]</scope>
    <source>
        <strain evidence="2">mrc11</strain>
    </source>
</reference>
<dbReference type="Proteomes" id="UP000249166">
    <property type="component" value="Unassembled WGS sequence"/>
</dbReference>
<sequence length="111" mass="12361">MCAITRATVQAAVEVLAGTRPIHQLARRLDQRCLTVLQHRAALTRRVAARAPRKMGLLHRNASVRSVRACEVTPDVYEASAVVIDELRVRAVAVRLERSKNVWRVTALEIG</sequence>
<gene>
    <name evidence="1" type="ORF">DBZ45_21350</name>
</gene>
<evidence type="ECO:0000313" key="1">
    <source>
        <dbReference type="EMBL" id="RAM35357.1"/>
    </source>
</evidence>
<dbReference type="OrthoDB" id="3731420at2"/>
<evidence type="ECO:0008006" key="3">
    <source>
        <dbReference type="Google" id="ProtNLM"/>
    </source>
</evidence>
<name>A0A328H9W2_ARTGO</name>
<dbReference type="InterPro" id="IPR045596">
    <property type="entry name" value="DUF6459"/>
</dbReference>
<organism evidence="1 2">
    <name type="scientific">Arthrobacter globiformis</name>
    <dbReference type="NCBI Taxonomy" id="1665"/>
    <lineage>
        <taxon>Bacteria</taxon>
        <taxon>Bacillati</taxon>
        <taxon>Actinomycetota</taxon>
        <taxon>Actinomycetes</taxon>
        <taxon>Micrococcales</taxon>
        <taxon>Micrococcaceae</taxon>
        <taxon>Arthrobacter</taxon>
    </lineage>
</organism>
<accession>A0A328H9W2</accession>
<evidence type="ECO:0000313" key="2">
    <source>
        <dbReference type="Proteomes" id="UP000249166"/>
    </source>
</evidence>
<protein>
    <recommendedName>
        <fullName evidence="3">3-hydroxyacyl-CoA dehydrogenase</fullName>
    </recommendedName>
</protein>